<dbReference type="GO" id="GO:0016757">
    <property type="term" value="F:glycosyltransferase activity"/>
    <property type="evidence" value="ECO:0007669"/>
    <property type="project" value="UniProtKB-KW"/>
</dbReference>
<dbReference type="GO" id="GO:0006427">
    <property type="term" value="P:histidyl-tRNA aminoacylation"/>
    <property type="evidence" value="ECO:0007669"/>
    <property type="project" value="TreeGrafter"/>
</dbReference>
<protein>
    <recommendedName>
        <fullName evidence="6 9">ATP phosphoribosyltransferase regulatory subunit</fullName>
    </recommendedName>
</protein>
<evidence type="ECO:0000256" key="2">
    <source>
        <dbReference type="ARBA" id="ARBA00004667"/>
    </source>
</evidence>
<keyword evidence="11" id="KW-0328">Glycosyltransferase</keyword>
<evidence type="ECO:0000256" key="8">
    <source>
        <dbReference type="ARBA" id="ARBA00025246"/>
    </source>
</evidence>
<keyword evidence="9" id="KW-0028">Amino-acid biosynthesis</keyword>
<evidence type="ECO:0000256" key="1">
    <source>
        <dbReference type="ARBA" id="ARBA00004496"/>
    </source>
</evidence>
<keyword evidence="12" id="KW-1185">Reference proteome</keyword>
<keyword evidence="7 9" id="KW-0963">Cytoplasm</keyword>
<keyword evidence="11" id="KW-0808">Transferase</keyword>
<feature type="domain" description="Aminoacyl-transfer RNA synthetases class-II family profile" evidence="10">
    <location>
        <begin position="34"/>
        <end position="335"/>
    </location>
</feature>
<evidence type="ECO:0000313" key="12">
    <source>
        <dbReference type="Proteomes" id="UP000630353"/>
    </source>
</evidence>
<reference evidence="11" key="2">
    <citation type="submission" date="2020-09" db="EMBL/GenBank/DDBJ databases">
        <authorList>
            <person name="Sun Q."/>
            <person name="Kim S."/>
        </authorList>
    </citation>
    <scope>NUCLEOTIDE SEQUENCE</scope>
    <source>
        <strain evidence="11">KCTC 42651</strain>
    </source>
</reference>
<dbReference type="EMBL" id="BMZS01000007">
    <property type="protein sequence ID" value="GHD54291.1"/>
    <property type="molecule type" value="Genomic_DNA"/>
</dbReference>
<evidence type="ECO:0000256" key="4">
    <source>
        <dbReference type="ARBA" id="ARBA00011496"/>
    </source>
</evidence>
<dbReference type="Proteomes" id="UP000630353">
    <property type="component" value="Unassembled WGS sequence"/>
</dbReference>
<dbReference type="GO" id="GO:0004821">
    <property type="term" value="F:histidine-tRNA ligase activity"/>
    <property type="evidence" value="ECO:0007669"/>
    <property type="project" value="TreeGrafter"/>
</dbReference>
<dbReference type="InterPro" id="IPR004517">
    <property type="entry name" value="HisZ"/>
</dbReference>
<organism evidence="11 12">
    <name type="scientific">Thalassobaculum fulvum</name>
    <dbReference type="NCBI Taxonomy" id="1633335"/>
    <lineage>
        <taxon>Bacteria</taxon>
        <taxon>Pseudomonadati</taxon>
        <taxon>Pseudomonadota</taxon>
        <taxon>Alphaproteobacteria</taxon>
        <taxon>Rhodospirillales</taxon>
        <taxon>Thalassobaculaceae</taxon>
        <taxon>Thalassobaculum</taxon>
    </lineage>
</organism>
<comment type="subunit">
    <text evidence="5">Homodimer.</text>
</comment>
<comment type="subunit">
    <text evidence="4 9">Heteromultimer composed of HisG and HisZ subunits.</text>
</comment>
<dbReference type="InterPro" id="IPR004516">
    <property type="entry name" value="HisRS/HisZ"/>
</dbReference>
<evidence type="ECO:0000256" key="6">
    <source>
        <dbReference type="ARBA" id="ARBA00020397"/>
    </source>
</evidence>
<dbReference type="InterPro" id="IPR045864">
    <property type="entry name" value="aa-tRNA-synth_II/BPL/LPL"/>
</dbReference>
<reference evidence="11" key="1">
    <citation type="journal article" date="2014" name="Int. J. Syst. Evol. Microbiol.">
        <title>Complete genome sequence of Corynebacterium casei LMG S-19264T (=DSM 44701T), isolated from a smear-ripened cheese.</title>
        <authorList>
            <consortium name="US DOE Joint Genome Institute (JGI-PGF)"/>
            <person name="Walter F."/>
            <person name="Albersmeier A."/>
            <person name="Kalinowski J."/>
            <person name="Ruckert C."/>
        </authorList>
    </citation>
    <scope>NUCLEOTIDE SEQUENCE</scope>
    <source>
        <strain evidence="11">KCTC 42651</strain>
    </source>
</reference>
<evidence type="ECO:0000256" key="5">
    <source>
        <dbReference type="ARBA" id="ARBA00011738"/>
    </source>
</evidence>
<dbReference type="HAMAP" id="MF_00125">
    <property type="entry name" value="HisZ"/>
    <property type="match status" value="1"/>
</dbReference>
<dbReference type="AlphaFoldDB" id="A0A918XTH1"/>
<evidence type="ECO:0000313" key="11">
    <source>
        <dbReference type="EMBL" id="GHD54291.1"/>
    </source>
</evidence>
<dbReference type="InterPro" id="IPR041715">
    <property type="entry name" value="HisRS-like_core"/>
</dbReference>
<gene>
    <name evidence="9 11" type="primary">hisZ</name>
    <name evidence="11" type="ORF">GCM10017083_31640</name>
</gene>
<dbReference type="PANTHER" id="PTHR43707:SF1">
    <property type="entry name" value="HISTIDINE--TRNA LIGASE, MITOCHONDRIAL-RELATED"/>
    <property type="match status" value="1"/>
</dbReference>
<dbReference type="Pfam" id="PF13393">
    <property type="entry name" value="tRNA-synt_His"/>
    <property type="match status" value="1"/>
</dbReference>
<comment type="pathway">
    <text evidence="2 9">Amino-acid biosynthesis; L-histidine biosynthesis; L-histidine from 5-phospho-alpha-D-ribose 1-diphosphate: step 1/9.</text>
</comment>
<evidence type="ECO:0000256" key="7">
    <source>
        <dbReference type="ARBA" id="ARBA00022490"/>
    </source>
</evidence>
<evidence type="ECO:0000256" key="3">
    <source>
        <dbReference type="ARBA" id="ARBA00005539"/>
    </source>
</evidence>
<keyword evidence="9" id="KW-0368">Histidine biosynthesis</keyword>
<dbReference type="PANTHER" id="PTHR43707">
    <property type="entry name" value="HISTIDYL-TRNA SYNTHETASE"/>
    <property type="match status" value="1"/>
</dbReference>
<dbReference type="PROSITE" id="PS50862">
    <property type="entry name" value="AA_TRNA_LIGASE_II"/>
    <property type="match status" value="1"/>
</dbReference>
<dbReference type="GO" id="GO:0000105">
    <property type="term" value="P:L-histidine biosynthetic process"/>
    <property type="evidence" value="ECO:0007669"/>
    <property type="project" value="UniProtKB-UniRule"/>
</dbReference>
<comment type="miscellaneous">
    <text evidence="9">This function is generally fulfilled by the C-terminal part of HisG, which is missing in some bacteria such as this one.</text>
</comment>
<comment type="caution">
    <text evidence="11">The sequence shown here is derived from an EMBL/GenBank/DDBJ whole genome shotgun (WGS) entry which is preliminary data.</text>
</comment>
<dbReference type="RefSeq" id="WP_308434492.1">
    <property type="nucleotide sequence ID" value="NZ_BMZS01000007.1"/>
</dbReference>
<comment type="subcellular location">
    <subcellularLocation>
        <location evidence="1 9">Cytoplasm</location>
    </subcellularLocation>
</comment>
<comment type="function">
    <text evidence="8 9">Required for the first step of histidine biosynthesis. May allow the feedback regulation of ATP phosphoribosyltransferase activity by histidine.</text>
</comment>
<evidence type="ECO:0000256" key="9">
    <source>
        <dbReference type="HAMAP-Rule" id="MF_00125"/>
    </source>
</evidence>
<sequence length="394" mass="41795">MSDPMTDLGRRALLPAGLRDVLPPNAENEARLIEVMVARTATHGYERVKPPLIEFETSLLEGPGAALSSRVFRLMDPMSQRMMGVRADMTAQVARIASTRLKNVPRPLRLCYAGEVLHTTAEQVSPEREMVQVGAELIGSHTAAADAEIILVGIEALRAAGIERLSLDLMVPPLVPAVLAGLDLPAAEAARLRAAIDRKDTAAVEELGGKVAPVLTRLLAATGPKDNALAALAGIDLPEEARAALDRLTEVADLVAAAAPGLAITLDPVENRGFEYHTGIAFSLFVRGVRAEVGRGGRYRPNGDPNETATGFTLYMEKVLQALPAPKRREAVFVPHGAPREAAAALRAEGRVTVQGLEPVADVVAEARRQRCAAVWQDGKVIALGKAGASEDKA</sequence>
<dbReference type="Gene3D" id="3.30.930.10">
    <property type="entry name" value="Bira Bifunctional Protein, Domain 2"/>
    <property type="match status" value="1"/>
</dbReference>
<comment type="similarity">
    <text evidence="3 9">Belongs to the class-II aminoacyl-tRNA synthetase family. HisZ subfamily.</text>
</comment>
<evidence type="ECO:0000259" key="10">
    <source>
        <dbReference type="PROSITE" id="PS50862"/>
    </source>
</evidence>
<dbReference type="SUPFAM" id="SSF55681">
    <property type="entry name" value="Class II aaRS and biotin synthetases"/>
    <property type="match status" value="1"/>
</dbReference>
<proteinExistence type="inferred from homology"/>
<dbReference type="InterPro" id="IPR006195">
    <property type="entry name" value="aa-tRNA-synth_II"/>
</dbReference>
<name>A0A918XTH1_9PROT</name>
<dbReference type="GO" id="GO:0005737">
    <property type="term" value="C:cytoplasm"/>
    <property type="evidence" value="ECO:0007669"/>
    <property type="project" value="UniProtKB-SubCell"/>
</dbReference>
<accession>A0A918XTH1</accession>